<reference evidence="2 3" key="1">
    <citation type="submission" date="2015-09" db="EMBL/GenBank/DDBJ databases">
        <authorList>
            <person name="Xu Y."/>
            <person name="Nagy A."/>
            <person name="Liu N.T."/>
            <person name="Nou X."/>
        </authorList>
    </citation>
    <scope>NUCLEOTIDE SEQUENCE [LARGE SCALE GENOMIC DNA]</scope>
    <source>
        <strain evidence="2 3">FC1138</strain>
    </source>
</reference>
<sequence length="42" mass="4664">MSACFLQGDARRAQTATTPPSIALDFNQHRPLHDVTLKSPDR</sequence>
<organism evidence="2 3">
    <name type="scientific">Ralstonia insidiosa</name>
    <dbReference type="NCBI Taxonomy" id="190721"/>
    <lineage>
        <taxon>Bacteria</taxon>
        <taxon>Pseudomonadati</taxon>
        <taxon>Pseudomonadota</taxon>
        <taxon>Betaproteobacteria</taxon>
        <taxon>Burkholderiales</taxon>
        <taxon>Burkholderiaceae</taxon>
        <taxon>Ralstonia</taxon>
    </lineage>
</organism>
<dbReference type="Proteomes" id="UP000077927">
    <property type="component" value="Chromosome 2"/>
</dbReference>
<dbReference type="EMBL" id="CP012606">
    <property type="protein sequence ID" value="ANH75339.1"/>
    <property type="molecule type" value="Genomic_DNA"/>
</dbReference>
<protein>
    <submittedName>
        <fullName evidence="2">Uncharacterized protein</fullName>
    </submittedName>
</protein>
<gene>
    <name evidence="2" type="ORF">ACS15_4719</name>
</gene>
<dbReference type="AlphaFoldDB" id="A0AAC9FT17"/>
<dbReference type="KEGG" id="rin:ACS15_4719"/>
<evidence type="ECO:0000256" key="1">
    <source>
        <dbReference type="SAM" id="MobiDB-lite"/>
    </source>
</evidence>
<proteinExistence type="predicted"/>
<evidence type="ECO:0000313" key="2">
    <source>
        <dbReference type="EMBL" id="ANH75339.1"/>
    </source>
</evidence>
<name>A0AAC9FT17_9RALS</name>
<evidence type="ECO:0000313" key="3">
    <source>
        <dbReference type="Proteomes" id="UP000077927"/>
    </source>
</evidence>
<feature type="region of interest" description="Disordered" evidence="1">
    <location>
        <begin position="1"/>
        <end position="24"/>
    </location>
</feature>
<accession>A0AAC9FT17</accession>